<evidence type="ECO:0000313" key="2">
    <source>
        <dbReference type="EMBL" id="CEH15193.1"/>
    </source>
</evidence>
<dbReference type="Proteomes" id="UP000054845">
    <property type="component" value="Unassembled WGS sequence"/>
</dbReference>
<dbReference type="AlphaFoldDB" id="A0A0P1BG53"/>
<organism evidence="2 3">
    <name type="scientific">Ceraceosorus bombacis</name>
    <dbReference type="NCBI Taxonomy" id="401625"/>
    <lineage>
        <taxon>Eukaryota</taxon>
        <taxon>Fungi</taxon>
        <taxon>Dikarya</taxon>
        <taxon>Basidiomycota</taxon>
        <taxon>Ustilaginomycotina</taxon>
        <taxon>Exobasidiomycetes</taxon>
        <taxon>Ceraceosorales</taxon>
        <taxon>Ceraceosoraceae</taxon>
        <taxon>Ceraceosorus</taxon>
    </lineage>
</organism>
<sequence>MNFANAVNLPDMLQAWLCSSASSSNSNNDNRRHSTTGHDFGREALSTDVWDMGAVEAPAACKNVAEPGVDFETLPLLADLQRGSSAATLAHQQPSATTLSTSSVAAMTAPPFAPSSADSFSDPALKRLLCGGTNIADACSLPLPLNEGACATFEPHSQVPRNEGEML</sequence>
<reference evidence="2 3" key="1">
    <citation type="submission" date="2014-09" db="EMBL/GenBank/DDBJ databases">
        <authorList>
            <person name="Magalhaes I.L.F."/>
            <person name="Oliveira U."/>
            <person name="Santos F.R."/>
            <person name="Vidigal T.H.D.A."/>
            <person name="Brescovit A.D."/>
            <person name="Santos A.J."/>
        </authorList>
    </citation>
    <scope>NUCLEOTIDE SEQUENCE [LARGE SCALE GENOMIC DNA]</scope>
</reference>
<proteinExistence type="predicted"/>
<evidence type="ECO:0000256" key="1">
    <source>
        <dbReference type="SAM" id="MobiDB-lite"/>
    </source>
</evidence>
<name>A0A0P1BG53_9BASI</name>
<accession>A0A0P1BG53</accession>
<protein>
    <submittedName>
        <fullName evidence="2">Uncharacterized protein</fullName>
    </submittedName>
</protein>
<dbReference type="EMBL" id="CCYA01000258">
    <property type="protein sequence ID" value="CEH15193.1"/>
    <property type="molecule type" value="Genomic_DNA"/>
</dbReference>
<feature type="region of interest" description="Disordered" evidence="1">
    <location>
        <begin position="21"/>
        <end position="40"/>
    </location>
</feature>
<keyword evidence="3" id="KW-1185">Reference proteome</keyword>
<evidence type="ECO:0000313" key="3">
    <source>
        <dbReference type="Proteomes" id="UP000054845"/>
    </source>
</evidence>